<organism evidence="4 5">
    <name type="scientific">Knipowitschia caucasica</name>
    <name type="common">Caucasian dwarf goby</name>
    <name type="synonym">Pomatoschistus caucasicus</name>
    <dbReference type="NCBI Taxonomy" id="637954"/>
    <lineage>
        <taxon>Eukaryota</taxon>
        <taxon>Metazoa</taxon>
        <taxon>Chordata</taxon>
        <taxon>Craniata</taxon>
        <taxon>Vertebrata</taxon>
        <taxon>Euteleostomi</taxon>
        <taxon>Actinopterygii</taxon>
        <taxon>Neopterygii</taxon>
        <taxon>Teleostei</taxon>
        <taxon>Neoteleostei</taxon>
        <taxon>Acanthomorphata</taxon>
        <taxon>Gobiaria</taxon>
        <taxon>Gobiiformes</taxon>
        <taxon>Gobioidei</taxon>
        <taxon>Gobiidae</taxon>
        <taxon>Gobiinae</taxon>
        <taxon>Knipowitschia</taxon>
    </lineage>
</organism>
<proteinExistence type="inferred from homology"/>
<dbReference type="InterPro" id="IPR014756">
    <property type="entry name" value="Ig_E-set"/>
</dbReference>
<keyword evidence="5" id="KW-1185">Reference proteome</keyword>
<dbReference type="Gene3D" id="2.60.40.640">
    <property type="match status" value="2"/>
</dbReference>
<feature type="domain" description="Arrestin C-terminal-like" evidence="3">
    <location>
        <begin position="170"/>
        <end position="297"/>
    </location>
</feature>
<protein>
    <recommendedName>
        <fullName evidence="3">Arrestin C-terminal-like domain-containing protein</fullName>
    </recommendedName>
</protein>
<feature type="compositionally biased region" description="Polar residues" evidence="2">
    <location>
        <begin position="313"/>
        <end position="327"/>
    </location>
</feature>
<dbReference type="Pfam" id="PF02752">
    <property type="entry name" value="Arrestin_C"/>
    <property type="match status" value="1"/>
</dbReference>
<dbReference type="PANTHER" id="PTHR11188:SF135">
    <property type="entry name" value="ARRESTIN DOMAIN CONTAINING 3-LIKE-RELATED"/>
    <property type="match status" value="1"/>
</dbReference>
<sequence length="418" mass="45685">MTIQNFSIEYDAINSKNIFSTGDNIKGRIVLEVSKKIQVQALIFRAQGQAKVCWSEQHGQYVHRVYMSKEKYYNVEQHILPTRPHGTDVIGPGKHVFPFSFKITESNLPSTFKSSVGKIVHKLKAELKQSMKMTKTAKTHITFVSPADMNIPGLLEPQHGSKDKTISAFGSGTVAMDVNIERLGYWQGEALKVTVEIQNQSSRMVKPKLIFYKKKSHFAEGNRRMTTSDILKEKCDPVESGCSKTVRKTITIPQELPCSILNCSIIRLEYRLKILLDIKFASNPEIKLPIVVLPEKSSHMAPSNKSKEDETLAQPTSGTASSLSQAPSGRAQGPSGRAQAPDGRAQAPDGRAQGPSGRAQAPSGRAQAPSGRAQAPAGRAQAPVRYPPAAASASDDPPPYGADALYPSYSHVDRHSLL</sequence>
<dbReference type="SMART" id="SM01017">
    <property type="entry name" value="Arrestin_C"/>
    <property type="match status" value="1"/>
</dbReference>
<dbReference type="GO" id="GO:0007399">
    <property type="term" value="P:nervous system development"/>
    <property type="evidence" value="ECO:0007669"/>
    <property type="project" value="UniProtKB-ARBA"/>
</dbReference>
<dbReference type="InterPro" id="IPR050357">
    <property type="entry name" value="Arrestin_domain-protein"/>
</dbReference>
<gene>
    <name evidence="4" type="ORF">KC01_LOCUS11884</name>
</gene>
<evidence type="ECO:0000259" key="3">
    <source>
        <dbReference type="SMART" id="SM01017"/>
    </source>
</evidence>
<dbReference type="PANTHER" id="PTHR11188">
    <property type="entry name" value="ARRESTIN DOMAIN CONTAINING PROTEIN"/>
    <property type="match status" value="1"/>
</dbReference>
<evidence type="ECO:0000313" key="5">
    <source>
        <dbReference type="Proteomes" id="UP001497482"/>
    </source>
</evidence>
<dbReference type="Proteomes" id="UP001497482">
    <property type="component" value="Chromosome 14"/>
</dbReference>
<name>A0AAV2K036_KNICA</name>
<dbReference type="Pfam" id="PF00339">
    <property type="entry name" value="Arrestin_N"/>
    <property type="match status" value="1"/>
</dbReference>
<dbReference type="InterPro" id="IPR011022">
    <property type="entry name" value="Arrestin_C-like"/>
</dbReference>
<dbReference type="GO" id="GO:0015031">
    <property type="term" value="P:protein transport"/>
    <property type="evidence" value="ECO:0007669"/>
    <property type="project" value="TreeGrafter"/>
</dbReference>
<dbReference type="GO" id="GO:0005737">
    <property type="term" value="C:cytoplasm"/>
    <property type="evidence" value="ECO:0007669"/>
    <property type="project" value="TreeGrafter"/>
</dbReference>
<reference evidence="4 5" key="1">
    <citation type="submission" date="2024-04" db="EMBL/GenBank/DDBJ databases">
        <authorList>
            <person name="Waldvogel A.-M."/>
            <person name="Schoenle A."/>
        </authorList>
    </citation>
    <scope>NUCLEOTIDE SEQUENCE [LARGE SCALE GENOMIC DNA]</scope>
</reference>
<evidence type="ECO:0000256" key="1">
    <source>
        <dbReference type="ARBA" id="ARBA00005298"/>
    </source>
</evidence>
<feature type="compositionally biased region" description="Low complexity" evidence="2">
    <location>
        <begin position="364"/>
        <end position="395"/>
    </location>
</feature>
<dbReference type="InterPro" id="IPR014752">
    <property type="entry name" value="Arrestin-like_C"/>
</dbReference>
<comment type="similarity">
    <text evidence="1">Belongs to the arrestin family.</text>
</comment>
<feature type="region of interest" description="Disordered" evidence="2">
    <location>
        <begin position="296"/>
        <end position="418"/>
    </location>
</feature>
<evidence type="ECO:0000313" key="4">
    <source>
        <dbReference type="EMBL" id="CAL1581112.1"/>
    </source>
</evidence>
<accession>A0AAV2K036</accession>
<dbReference type="SUPFAM" id="SSF81296">
    <property type="entry name" value="E set domains"/>
    <property type="match status" value="2"/>
</dbReference>
<evidence type="ECO:0000256" key="2">
    <source>
        <dbReference type="SAM" id="MobiDB-lite"/>
    </source>
</evidence>
<dbReference type="EMBL" id="OZ035836">
    <property type="protein sequence ID" value="CAL1581112.1"/>
    <property type="molecule type" value="Genomic_DNA"/>
</dbReference>
<dbReference type="GO" id="GO:0005886">
    <property type="term" value="C:plasma membrane"/>
    <property type="evidence" value="ECO:0007669"/>
    <property type="project" value="TreeGrafter"/>
</dbReference>
<dbReference type="AlphaFoldDB" id="A0AAV2K036"/>
<dbReference type="InterPro" id="IPR011021">
    <property type="entry name" value="Arrestin-like_N"/>
</dbReference>